<feature type="transmembrane region" description="Helical" evidence="1">
    <location>
        <begin position="35"/>
        <end position="60"/>
    </location>
</feature>
<dbReference type="RefSeq" id="WP_126581492.1">
    <property type="nucleotide sequence ID" value="NZ_BIFR01000001.1"/>
</dbReference>
<evidence type="ECO:0008006" key="4">
    <source>
        <dbReference type="Google" id="ProtNLM"/>
    </source>
</evidence>
<feature type="transmembrane region" description="Helical" evidence="1">
    <location>
        <begin position="229"/>
        <end position="248"/>
    </location>
</feature>
<feature type="transmembrane region" description="Helical" evidence="1">
    <location>
        <begin position="107"/>
        <end position="126"/>
    </location>
</feature>
<reference evidence="3" key="1">
    <citation type="submission" date="2018-12" db="EMBL/GenBank/DDBJ databases">
        <title>Tengunoibacter tsumagoiensis gen. nov., sp. nov., Dictyobacter kobayashii sp. nov., D. alpinus sp. nov., and D. joshuensis sp. nov. and description of Dictyobacteraceae fam. nov. within the order Ktedonobacterales isolated from Tengu-no-mugimeshi.</title>
        <authorList>
            <person name="Wang C.M."/>
            <person name="Zheng Y."/>
            <person name="Sakai Y."/>
            <person name="Toyoda A."/>
            <person name="Minakuchi Y."/>
            <person name="Abe K."/>
            <person name="Yokota A."/>
            <person name="Yabe S."/>
        </authorList>
    </citation>
    <scope>NUCLEOTIDE SEQUENCE [LARGE SCALE GENOMIC DNA]</scope>
    <source>
        <strain evidence="3">Uno3</strain>
    </source>
</reference>
<dbReference type="PANTHER" id="PTHR39419:SF1">
    <property type="entry name" value="SLL0814 PROTEIN"/>
    <property type="match status" value="1"/>
</dbReference>
<name>A0A402A4S8_9CHLR</name>
<feature type="transmembrane region" description="Helical" evidence="1">
    <location>
        <begin position="7"/>
        <end position="29"/>
    </location>
</feature>
<dbReference type="EMBL" id="BIFR01000001">
    <property type="protein sequence ID" value="GCE14011.1"/>
    <property type="molecule type" value="Genomic_DNA"/>
</dbReference>
<organism evidence="2 3">
    <name type="scientific">Tengunoibacter tsumagoiensis</name>
    <dbReference type="NCBI Taxonomy" id="2014871"/>
    <lineage>
        <taxon>Bacteria</taxon>
        <taxon>Bacillati</taxon>
        <taxon>Chloroflexota</taxon>
        <taxon>Ktedonobacteria</taxon>
        <taxon>Ktedonobacterales</taxon>
        <taxon>Dictyobacteraceae</taxon>
        <taxon>Tengunoibacter</taxon>
    </lineage>
</organism>
<evidence type="ECO:0000313" key="2">
    <source>
        <dbReference type="EMBL" id="GCE14011.1"/>
    </source>
</evidence>
<keyword evidence="1" id="KW-0812">Transmembrane</keyword>
<keyword evidence="1" id="KW-0472">Membrane</keyword>
<comment type="caution">
    <text evidence="2">The sequence shown here is derived from an EMBL/GenBank/DDBJ whole genome shotgun (WGS) entry which is preliminary data.</text>
</comment>
<feature type="transmembrane region" description="Helical" evidence="1">
    <location>
        <begin position="72"/>
        <end position="95"/>
    </location>
</feature>
<keyword evidence="1" id="KW-1133">Transmembrane helix</keyword>
<dbReference type="Pfam" id="PF04240">
    <property type="entry name" value="Caroten_synth"/>
    <property type="match status" value="1"/>
</dbReference>
<feature type="transmembrane region" description="Helical" evidence="1">
    <location>
        <begin position="147"/>
        <end position="171"/>
    </location>
</feature>
<keyword evidence="3" id="KW-1185">Reference proteome</keyword>
<gene>
    <name evidence="2" type="ORF">KTT_38700</name>
</gene>
<dbReference type="PANTHER" id="PTHR39419">
    <property type="entry name" value="SLL0814 PROTEIN"/>
    <property type="match status" value="1"/>
</dbReference>
<protein>
    <recommendedName>
        <fullName evidence="4">Carotenoid biosynthesis protein</fullName>
    </recommendedName>
</protein>
<dbReference type="InterPro" id="IPR007354">
    <property type="entry name" value="CruF-like"/>
</dbReference>
<dbReference type="OrthoDB" id="9811293at2"/>
<dbReference type="Proteomes" id="UP000287352">
    <property type="component" value="Unassembled WGS sequence"/>
</dbReference>
<dbReference type="AlphaFoldDB" id="A0A402A4S8"/>
<evidence type="ECO:0000256" key="1">
    <source>
        <dbReference type="SAM" id="Phobius"/>
    </source>
</evidence>
<feature type="transmembrane region" description="Helical" evidence="1">
    <location>
        <begin position="177"/>
        <end position="200"/>
    </location>
</feature>
<proteinExistence type="predicted"/>
<accession>A0A402A4S8</accession>
<evidence type="ECO:0000313" key="3">
    <source>
        <dbReference type="Proteomes" id="UP000287352"/>
    </source>
</evidence>
<sequence>MQVFWRIVLLFLCVIFCIAYPIAVIGVAFDVNPPFSMTWAGSALLFLEGGMLILAAIVLYGPLRALLMGGLVVLLSYGVEALGVLTGWPFGIYHYTHQLVPLLPGGVPLPVMFAWILVIFGGYSWVVTTQQQRQGSGRRGWQRALQAALLAMLLDLAIEPVATYVVHYWVWADAGRYSYYGVPLTNFIAWFVVALLFLVLADRLLGSLPVAAVQDEDPIFSRKMGSERLALFVSRVIFVGSLIMFGLVNLTHGFFGAAGMAALAGVLLLWYLFNQQSSEIVTKKLHE</sequence>
<feature type="transmembrane region" description="Helical" evidence="1">
    <location>
        <begin position="254"/>
        <end position="273"/>
    </location>
</feature>